<dbReference type="Pfam" id="PF04290">
    <property type="entry name" value="DctQ"/>
    <property type="match status" value="1"/>
</dbReference>
<feature type="transmembrane region" description="Helical" evidence="9">
    <location>
        <begin position="98"/>
        <end position="118"/>
    </location>
</feature>
<evidence type="ECO:0000256" key="9">
    <source>
        <dbReference type="RuleBase" id="RU369079"/>
    </source>
</evidence>
<dbReference type="InterPro" id="IPR055348">
    <property type="entry name" value="DctQ"/>
</dbReference>
<proteinExistence type="inferred from homology"/>
<feature type="transmembrane region" description="Helical" evidence="9">
    <location>
        <begin position="138"/>
        <end position="157"/>
    </location>
</feature>
<keyword evidence="5 9" id="KW-0812">Transmembrane</keyword>
<keyword evidence="7 9" id="KW-0472">Membrane</keyword>
<evidence type="ECO:0000256" key="7">
    <source>
        <dbReference type="ARBA" id="ARBA00023136"/>
    </source>
</evidence>
<evidence type="ECO:0000313" key="11">
    <source>
        <dbReference type="EMBL" id="URI09761.1"/>
    </source>
</evidence>
<feature type="transmembrane region" description="Helical" evidence="9">
    <location>
        <begin position="55"/>
        <end position="73"/>
    </location>
</feature>
<evidence type="ECO:0000256" key="8">
    <source>
        <dbReference type="ARBA" id="ARBA00038436"/>
    </source>
</evidence>
<comment type="similarity">
    <text evidence="8 9">Belongs to the TRAP transporter small permease family.</text>
</comment>
<reference evidence="11" key="1">
    <citation type="submission" date="2022-05" db="EMBL/GenBank/DDBJ databases">
        <title>An RpoN-dependent PEP-CTERM gene is involved in floc formation of an Aquincola tertiaricarbonis strain.</title>
        <authorList>
            <person name="Qiu D."/>
            <person name="Xia M."/>
        </authorList>
    </citation>
    <scope>NUCLEOTIDE SEQUENCE</scope>
    <source>
        <strain evidence="11">RN12</strain>
    </source>
</reference>
<protein>
    <recommendedName>
        <fullName evidence="9">TRAP transporter small permease protein</fullName>
    </recommendedName>
</protein>
<keyword evidence="2 9" id="KW-0813">Transport</keyword>
<dbReference type="EMBL" id="CP097636">
    <property type="protein sequence ID" value="URI09761.1"/>
    <property type="molecule type" value="Genomic_DNA"/>
</dbReference>
<evidence type="ECO:0000256" key="5">
    <source>
        <dbReference type="ARBA" id="ARBA00022692"/>
    </source>
</evidence>
<gene>
    <name evidence="11" type="ORF">MW290_29900</name>
</gene>
<comment type="subunit">
    <text evidence="9">The complex comprises the extracytoplasmic solute receptor protein and the two transmembrane proteins.</text>
</comment>
<evidence type="ECO:0000256" key="1">
    <source>
        <dbReference type="ARBA" id="ARBA00004429"/>
    </source>
</evidence>
<name>A0ABY4SCD2_AQUTE</name>
<accession>A0ABY4SCD2</accession>
<keyword evidence="6 9" id="KW-1133">Transmembrane helix</keyword>
<evidence type="ECO:0000313" key="12">
    <source>
        <dbReference type="Proteomes" id="UP001056201"/>
    </source>
</evidence>
<dbReference type="InterPro" id="IPR007387">
    <property type="entry name" value="TRAP_DctQ"/>
</dbReference>
<evidence type="ECO:0000256" key="4">
    <source>
        <dbReference type="ARBA" id="ARBA00022519"/>
    </source>
</evidence>
<comment type="function">
    <text evidence="9">Part of the tripartite ATP-independent periplasmic (TRAP) transport system.</text>
</comment>
<feature type="domain" description="Tripartite ATP-independent periplasmic transporters DctQ component" evidence="10">
    <location>
        <begin position="31"/>
        <end position="155"/>
    </location>
</feature>
<feature type="transmembrane region" description="Helical" evidence="9">
    <location>
        <begin position="22"/>
        <end position="43"/>
    </location>
</feature>
<dbReference type="Proteomes" id="UP001056201">
    <property type="component" value="Chromosome 2"/>
</dbReference>
<dbReference type="RefSeq" id="WP_250197984.1">
    <property type="nucleotide sequence ID" value="NZ_CP097636.1"/>
</dbReference>
<evidence type="ECO:0000256" key="2">
    <source>
        <dbReference type="ARBA" id="ARBA00022448"/>
    </source>
</evidence>
<evidence type="ECO:0000256" key="3">
    <source>
        <dbReference type="ARBA" id="ARBA00022475"/>
    </source>
</evidence>
<organism evidence="11 12">
    <name type="scientific">Aquincola tertiaricarbonis</name>
    <dbReference type="NCBI Taxonomy" id="391953"/>
    <lineage>
        <taxon>Bacteria</taxon>
        <taxon>Pseudomonadati</taxon>
        <taxon>Pseudomonadota</taxon>
        <taxon>Betaproteobacteria</taxon>
        <taxon>Burkholderiales</taxon>
        <taxon>Sphaerotilaceae</taxon>
        <taxon>Aquincola</taxon>
    </lineage>
</organism>
<keyword evidence="4 9" id="KW-0997">Cell inner membrane</keyword>
<keyword evidence="3" id="KW-1003">Cell membrane</keyword>
<evidence type="ECO:0000259" key="10">
    <source>
        <dbReference type="Pfam" id="PF04290"/>
    </source>
</evidence>
<dbReference type="PANTHER" id="PTHR35011">
    <property type="entry name" value="2,3-DIKETO-L-GULONATE TRAP TRANSPORTER SMALL PERMEASE PROTEIN YIAM"/>
    <property type="match status" value="1"/>
</dbReference>
<keyword evidence="12" id="KW-1185">Reference proteome</keyword>
<comment type="subcellular location">
    <subcellularLocation>
        <location evidence="1 9">Cell inner membrane</location>
        <topology evidence="1 9">Multi-pass membrane protein</topology>
    </subcellularLocation>
</comment>
<evidence type="ECO:0000256" key="6">
    <source>
        <dbReference type="ARBA" id="ARBA00022989"/>
    </source>
</evidence>
<sequence>METSSPEDGVAPVKVPLALEDWCAVLLMAALVLITFANVVVRYFSNQSFAWTEEISVFLMIVMTLVGGCAAVARDRHIKIEYLLEVGSDVRRLRLRRFGALCTSGFFLLLGGLSVRMVWDEFRYGETTPAIGLPSWWFSIWLPLLSLAIAGRALGLYRRLGAR</sequence>